<protein>
    <submittedName>
        <fullName evidence="1">Uncharacterized protein</fullName>
    </submittedName>
</protein>
<geneLocation type="plasmid" evidence="2">
    <name>pKPC2_sg2</name>
</geneLocation>
<dbReference type="EMBL" id="MN542378">
    <property type="protein sequence ID" value="QIM11385.1"/>
    <property type="molecule type" value="Genomic_DNA"/>
</dbReference>
<evidence type="ECO:0000313" key="1">
    <source>
        <dbReference type="EMBL" id="QIM11281.1"/>
    </source>
</evidence>
<evidence type="ECO:0000313" key="2">
    <source>
        <dbReference type="EMBL" id="QIM11385.1"/>
    </source>
</evidence>
<accession>A0A6G8F5N7</accession>
<keyword evidence="1" id="KW-0614">Plasmid</keyword>
<geneLocation type="plasmid" evidence="1">
    <name>pKPC2_sg1</name>
</geneLocation>
<dbReference type="EMBL" id="MN542377">
    <property type="protein sequence ID" value="QIM11281.1"/>
    <property type="molecule type" value="Genomic_DNA"/>
</dbReference>
<proteinExistence type="predicted"/>
<dbReference type="AlphaFoldDB" id="A0A6G8F5N7"/>
<reference evidence="1" key="1">
    <citation type="submission" date="2019-10" db="EMBL/GenBank/DDBJ databases">
        <title>Emergence of carbapenem-resistant hypervirulent Klebsiella pneumoniae carrying blaKPC-2 gene in Singapore.</title>
        <authorList>
            <person name="Chen Y."/>
            <person name="Marimuthu K."/>
            <person name="Ng O.T."/>
            <person name="Gan Y.-H."/>
        </authorList>
    </citation>
    <scope>NUCLEOTIDE SEQUENCE</scope>
    <source>
        <strain evidence="1">494</strain>
        <strain evidence="2">607</strain>
        <plasmid evidence="1">pKPC2_sg1</plasmid>
        <plasmid evidence="2">pKPC2_sg2</plasmid>
    </source>
</reference>
<organism evidence="1">
    <name type="scientific">Klebsiella pneumoniae subsp. pneumoniae</name>
    <dbReference type="NCBI Taxonomy" id="72407"/>
    <lineage>
        <taxon>Bacteria</taxon>
        <taxon>Pseudomonadati</taxon>
        <taxon>Pseudomonadota</taxon>
        <taxon>Gammaproteobacteria</taxon>
        <taxon>Enterobacterales</taxon>
        <taxon>Enterobacteriaceae</taxon>
        <taxon>Klebsiella/Raoultella group</taxon>
        <taxon>Klebsiella</taxon>
        <taxon>Klebsiella pneumoniae complex</taxon>
    </lineage>
</organism>
<sequence>MPTLLLIIRVSIFFEVDVHRSLQLQQLAIDAGILKNTVFSTI</sequence>
<name>A0A6G8F5N7_KLEPN</name>